<keyword evidence="2" id="KW-0547">Nucleotide-binding</keyword>
<proteinExistence type="predicted"/>
<feature type="domain" description="Fido" evidence="3">
    <location>
        <begin position="146"/>
        <end position="295"/>
    </location>
</feature>
<reference evidence="4" key="2">
    <citation type="submission" date="2023-06" db="EMBL/GenBank/DDBJ databases">
        <authorList>
            <consortium name="Lawrence Berkeley National Laboratory"/>
            <person name="Haridas S."/>
            <person name="Hensen N."/>
            <person name="Bonometti L."/>
            <person name="Westerberg I."/>
            <person name="Brannstrom I.O."/>
            <person name="Guillou S."/>
            <person name="Cros-Aarteil S."/>
            <person name="Calhoun S."/>
            <person name="Kuo A."/>
            <person name="Mondo S."/>
            <person name="Pangilinan J."/>
            <person name="Riley R."/>
            <person name="Labutti K."/>
            <person name="Andreopoulos B."/>
            <person name="Lipzen A."/>
            <person name="Chen C."/>
            <person name="Yanf M."/>
            <person name="Daum C."/>
            <person name="Ng V."/>
            <person name="Clum A."/>
            <person name="Steindorff A."/>
            <person name="Ohm R."/>
            <person name="Martin F."/>
            <person name="Silar P."/>
            <person name="Natvig D."/>
            <person name="Lalanne C."/>
            <person name="Gautier V."/>
            <person name="Ament-Velasquez S.L."/>
            <person name="Kruys A."/>
            <person name="Hutchinson M.I."/>
            <person name="Powell A.J."/>
            <person name="Barry K."/>
            <person name="Miller A.N."/>
            <person name="Grigoriev I.V."/>
            <person name="Debuchy R."/>
            <person name="Gladieux P."/>
            <person name="Thoren M.H."/>
            <person name="Johannesson H."/>
        </authorList>
    </citation>
    <scope>NUCLEOTIDE SEQUENCE</scope>
    <source>
        <strain evidence="4">CBS 314.62</strain>
    </source>
</reference>
<dbReference type="PANTHER" id="PTHR13504">
    <property type="entry name" value="FIDO DOMAIN-CONTAINING PROTEIN DDB_G0283145"/>
    <property type="match status" value="1"/>
</dbReference>
<organism evidence="4 5">
    <name type="scientific">Podospora appendiculata</name>
    <dbReference type="NCBI Taxonomy" id="314037"/>
    <lineage>
        <taxon>Eukaryota</taxon>
        <taxon>Fungi</taxon>
        <taxon>Dikarya</taxon>
        <taxon>Ascomycota</taxon>
        <taxon>Pezizomycotina</taxon>
        <taxon>Sordariomycetes</taxon>
        <taxon>Sordariomycetidae</taxon>
        <taxon>Sordariales</taxon>
        <taxon>Podosporaceae</taxon>
        <taxon>Podospora</taxon>
    </lineage>
</organism>
<sequence length="316" mass="35515">MHRPRQDLVITVDKHKVPGVEFEKLAASGKVWEDFFQPRDGERYRYGSTQKTFAPILKKIDDLKHSMRLPERRSILDSLVAEYAHKSVKIENNTLHLSDSIIINKHPDSNFMKQRDISSMSAHDLTKADLPNVAKKAMQSLNTPGIDESEVKSISALIVKDTDSEAICSAGWGKRVKPGDYRQTPISVKSNPLRIFPYHDEVPALMNRFFAWRNINKDGLLHPLILACQATAYFVYIHSFPDGNGRVSRLVFQDALVRREYLPVALPGVGRDDYVRMISLAQDADPSEFVAKVLSAQLGALHTFRSRGSGEGGMEA</sequence>
<keyword evidence="2" id="KW-0067">ATP-binding</keyword>
<reference evidence="4" key="1">
    <citation type="journal article" date="2023" name="Mol. Phylogenet. Evol.">
        <title>Genome-scale phylogeny and comparative genomics of the fungal order Sordariales.</title>
        <authorList>
            <person name="Hensen N."/>
            <person name="Bonometti L."/>
            <person name="Westerberg I."/>
            <person name="Brannstrom I.O."/>
            <person name="Guillou S."/>
            <person name="Cros-Aarteil S."/>
            <person name="Calhoun S."/>
            <person name="Haridas S."/>
            <person name="Kuo A."/>
            <person name="Mondo S."/>
            <person name="Pangilinan J."/>
            <person name="Riley R."/>
            <person name="LaButti K."/>
            <person name="Andreopoulos B."/>
            <person name="Lipzen A."/>
            <person name="Chen C."/>
            <person name="Yan M."/>
            <person name="Daum C."/>
            <person name="Ng V."/>
            <person name="Clum A."/>
            <person name="Steindorff A."/>
            <person name="Ohm R.A."/>
            <person name="Martin F."/>
            <person name="Silar P."/>
            <person name="Natvig D.O."/>
            <person name="Lalanne C."/>
            <person name="Gautier V."/>
            <person name="Ament-Velasquez S.L."/>
            <person name="Kruys A."/>
            <person name="Hutchinson M.I."/>
            <person name="Powell A.J."/>
            <person name="Barry K."/>
            <person name="Miller A.N."/>
            <person name="Grigoriev I.V."/>
            <person name="Debuchy R."/>
            <person name="Gladieux P."/>
            <person name="Hiltunen Thoren M."/>
            <person name="Johannesson H."/>
        </authorList>
    </citation>
    <scope>NUCLEOTIDE SEQUENCE</scope>
    <source>
        <strain evidence="4">CBS 314.62</strain>
    </source>
</reference>
<evidence type="ECO:0000313" key="4">
    <source>
        <dbReference type="EMBL" id="KAK3688881.1"/>
    </source>
</evidence>
<dbReference type="Gene3D" id="1.10.3290.10">
    <property type="entry name" value="Fido-like domain"/>
    <property type="match status" value="1"/>
</dbReference>
<dbReference type="AlphaFoldDB" id="A0AAE0XA39"/>
<dbReference type="InterPro" id="IPR036597">
    <property type="entry name" value="Fido-like_dom_sf"/>
</dbReference>
<gene>
    <name evidence="4" type="ORF">B0T22DRAFT_498819</name>
</gene>
<evidence type="ECO:0000256" key="2">
    <source>
        <dbReference type="PIRSR" id="PIRSR640198-2"/>
    </source>
</evidence>
<dbReference type="InterPro" id="IPR003812">
    <property type="entry name" value="Fido"/>
</dbReference>
<accession>A0AAE0XA39</accession>
<dbReference type="InterPro" id="IPR040198">
    <property type="entry name" value="Fido_containing"/>
</dbReference>
<evidence type="ECO:0000259" key="3">
    <source>
        <dbReference type="PROSITE" id="PS51459"/>
    </source>
</evidence>
<dbReference type="PROSITE" id="PS51459">
    <property type="entry name" value="FIDO"/>
    <property type="match status" value="1"/>
</dbReference>
<protein>
    <submittedName>
        <fullName evidence="4">Fic/DOC family protein</fullName>
    </submittedName>
</protein>
<feature type="active site" evidence="1">
    <location>
        <position position="238"/>
    </location>
</feature>
<dbReference type="PANTHER" id="PTHR13504:SF38">
    <property type="entry name" value="FIDO DOMAIN-CONTAINING PROTEIN"/>
    <property type="match status" value="1"/>
</dbReference>
<evidence type="ECO:0000256" key="1">
    <source>
        <dbReference type="PIRSR" id="PIRSR640198-1"/>
    </source>
</evidence>
<keyword evidence="5" id="KW-1185">Reference proteome</keyword>
<dbReference type="Proteomes" id="UP001270362">
    <property type="component" value="Unassembled WGS sequence"/>
</dbReference>
<evidence type="ECO:0000313" key="5">
    <source>
        <dbReference type="Proteomes" id="UP001270362"/>
    </source>
</evidence>
<dbReference type="GO" id="GO:0005524">
    <property type="term" value="F:ATP binding"/>
    <property type="evidence" value="ECO:0007669"/>
    <property type="project" value="UniProtKB-KW"/>
</dbReference>
<dbReference type="SUPFAM" id="SSF140931">
    <property type="entry name" value="Fic-like"/>
    <property type="match status" value="1"/>
</dbReference>
<feature type="binding site" evidence="2">
    <location>
        <begin position="242"/>
        <end position="249"/>
    </location>
    <ligand>
        <name>ATP</name>
        <dbReference type="ChEBI" id="CHEBI:30616"/>
    </ligand>
</feature>
<comment type="caution">
    <text evidence="4">The sequence shown here is derived from an EMBL/GenBank/DDBJ whole genome shotgun (WGS) entry which is preliminary data.</text>
</comment>
<dbReference type="EMBL" id="JAULSO010000002">
    <property type="protein sequence ID" value="KAK3688881.1"/>
    <property type="molecule type" value="Genomic_DNA"/>
</dbReference>
<dbReference type="Pfam" id="PF02661">
    <property type="entry name" value="Fic"/>
    <property type="match status" value="1"/>
</dbReference>
<name>A0AAE0XA39_9PEZI</name>